<keyword evidence="4 6" id="KW-1133">Transmembrane helix</keyword>
<organism evidence="7 8">
    <name type="scientific">Cupriavidus agavae</name>
    <dbReference type="NCBI Taxonomy" id="1001822"/>
    <lineage>
        <taxon>Bacteria</taxon>
        <taxon>Pseudomonadati</taxon>
        <taxon>Pseudomonadota</taxon>
        <taxon>Betaproteobacteria</taxon>
        <taxon>Burkholderiales</taxon>
        <taxon>Burkholderiaceae</taxon>
        <taxon>Cupriavidus</taxon>
    </lineage>
</organism>
<feature type="transmembrane region" description="Helical" evidence="6">
    <location>
        <begin position="268"/>
        <end position="288"/>
    </location>
</feature>
<evidence type="ECO:0000256" key="6">
    <source>
        <dbReference type="SAM" id="Phobius"/>
    </source>
</evidence>
<dbReference type="InterPro" id="IPR004752">
    <property type="entry name" value="AmpG_permease/AT-1"/>
</dbReference>
<feature type="transmembrane region" description="Helical" evidence="6">
    <location>
        <begin position="231"/>
        <end position="256"/>
    </location>
</feature>
<dbReference type="AlphaFoldDB" id="A0A4V2FH86"/>
<dbReference type="GO" id="GO:0016020">
    <property type="term" value="C:membrane"/>
    <property type="evidence" value="ECO:0007669"/>
    <property type="project" value="UniProtKB-SubCell"/>
</dbReference>
<dbReference type="GO" id="GO:0008521">
    <property type="term" value="F:acetyl-CoA transmembrane transporter activity"/>
    <property type="evidence" value="ECO:0007669"/>
    <property type="project" value="InterPro"/>
</dbReference>
<evidence type="ECO:0000256" key="3">
    <source>
        <dbReference type="ARBA" id="ARBA00022692"/>
    </source>
</evidence>
<accession>A0A4V2FH86</accession>
<evidence type="ECO:0000256" key="1">
    <source>
        <dbReference type="ARBA" id="ARBA00004141"/>
    </source>
</evidence>
<protein>
    <submittedName>
        <fullName evidence="7">RhtX/FptX family siderophore transporter</fullName>
    </submittedName>
</protein>
<dbReference type="NCBIfam" id="TIGR02718">
    <property type="entry name" value="sider_RhtX_FptX"/>
    <property type="match status" value="1"/>
</dbReference>
<dbReference type="Gene3D" id="1.20.1250.20">
    <property type="entry name" value="MFS general substrate transporter like domains"/>
    <property type="match status" value="1"/>
</dbReference>
<feature type="transmembrane region" description="Helical" evidence="6">
    <location>
        <begin position="382"/>
        <end position="405"/>
    </location>
</feature>
<evidence type="ECO:0000313" key="7">
    <source>
        <dbReference type="EMBL" id="RZT39409.1"/>
    </source>
</evidence>
<feature type="transmembrane region" description="Helical" evidence="6">
    <location>
        <begin position="294"/>
        <end position="314"/>
    </location>
</feature>
<evidence type="ECO:0000256" key="5">
    <source>
        <dbReference type="ARBA" id="ARBA00023136"/>
    </source>
</evidence>
<dbReference type="Pfam" id="PF13000">
    <property type="entry name" value="Acatn"/>
    <property type="match status" value="1"/>
</dbReference>
<dbReference type="PANTHER" id="PTHR12778">
    <property type="entry name" value="SOLUTE CARRIER FAMILY 33 ACETYL-COA TRANSPORTER -RELATED"/>
    <property type="match status" value="1"/>
</dbReference>
<keyword evidence="8" id="KW-1185">Reference proteome</keyword>
<keyword evidence="3 6" id="KW-0812">Transmembrane</keyword>
<evidence type="ECO:0000256" key="2">
    <source>
        <dbReference type="ARBA" id="ARBA00022448"/>
    </source>
</evidence>
<proteinExistence type="predicted"/>
<evidence type="ECO:0000256" key="4">
    <source>
        <dbReference type="ARBA" id="ARBA00022989"/>
    </source>
</evidence>
<feature type="transmembrane region" description="Helical" evidence="6">
    <location>
        <begin position="157"/>
        <end position="177"/>
    </location>
</feature>
<dbReference type="GO" id="GO:0035348">
    <property type="term" value="P:acetyl-CoA transmembrane transport"/>
    <property type="evidence" value="ECO:0007669"/>
    <property type="project" value="InterPro"/>
</dbReference>
<dbReference type="EMBL" id="SGXM01000002">
    <property type="protein sequence ID" value="RZT39409.1"/>
    <property type="molecule type" value="Genomic_DNA"/>
</dbReference>
<dbReference type="SUPFAM" id="SSF103473">
    <property type="entry name" value="MFS general substrate transporter"/>
    <property type="match status" value="1"/>
</dbReference>
<keyword evidence="2" id="KW-0813">Transport</keyword>
<feature type="transmembrane region" description="Helical" evidence="6">
    <location>
        <begin position="22"/>
        <end position="41"/>
    </location>
</feature>
<dbReference type="PANTHER" id="PTHR12778:SF10">
    <property type="entry name" value="MAJOR FACILITATOR SUPERFAMILY DOMAIN-CONTAINING PROTEIN 3"/>
    <property type="match status" value="1"/>
</dbReference>
<keyword evidence="5 6" id="KW-0472">Membrane</keyword>
<feature type="transmembrane region" description="Helical" evidence="6">
    <location>
        <begin position="94"/>
        <end position="112"/>
    </location>
</feature>
<dbReference type="InterPro" id="IPR024371">
    <property type="entry name" value="AcetylCoA_trans_1-like"/>
</dbReference>
<dbReference type="InterPro" id="IPR036259">
    <property type="entry name" value="MFS_trans_sf"/>
</dbReference>
<reference evidence="7 8" key="1">
    <citation type="journal article" date="2015" name="Stand. Genomic Sci.">
        <title>Genomic Encyclopedia of Bacterial and Archaeal Type Strains, Phase III: the genomes of soil and plant-associated and newly described type strains.</title>
        <authorList>
            <person name="Whitman W.B."/>
            <person name="Woyke T."/>
            <person name="Klenk H.P."/>
            <person name="Zhou Y."/>
            <person name="Lilburn T.G."/>
            <person name="Beck B.J."/>
            <person name="De Vos P."/>
            <person name="Vandamme P."/>
            <person name="Eisen J.A."/>
            <person name="Garrity G."/>
            <person name="Hugenholtz P."/>
            <person name="Kyrpides N.C."/>
        </authorList>
    </citation>
    <scope>NUCLEOTIDE SEQUENCE [LARGE SCALE GENOMIC DNA]</scope>
    <source>
        <strain evidence="7 8">ASC-9842</strain>
    </source>
</reference>
<evidence type="ECO:0000313" key="8">
    <source>
        <dbReference type="Proteomes" id="UP000291078"/>
    </source>
</evidence>
<dbReference type="Proteomes" id="UP000291078">
    <property type="component" value="Unassembled WGS sequence"/>
</dbReference>
<feature type="transmembrane region" description="Helical" evidence="6">
    <location>
        <begin position="326"/>
        <end position="348"/>
    </location>
</feature>
<name>A0A4V2FH86_9BURK</name>
<feature type="transmembrane region" description="Helical" evidence="6">
    <location>
        <begin position="119"/>
        <end position="137"/>
    </location>
</feature>
<sequence length="419" mass="42326">MNAADVSTQSAPPMAPPPTPHLWLLIACLYVSQGVPFGVAMEALPAILRREGASLASLALLPLVGLPWVVKFLWASLVDNHHMVALGRRRSWIVPMQAIVLACLMVAALLGVREAGVPVLLALMVAASLASATQDIATDGLTAERFGPAQLSRANALQVGGTMVGFFAGGAGCLMLSGWLGTRGAIAALTLPAAASLALAMAWPEPRLPVPQVARAGRASLAGFVRRRGSVALMAAALLSALAAVSGYGLSRLLLVDGGWPLDQVGRLGMAGGLVTVLVGCGGGAWLVQQIGARRVFCLGLACAAGAAAIWLLLARQLHDLPLAGVIAATLLGSFGAGSASVAVMTLAMRFARAGTQTATDVTVIQSTRDTGEMLGGASLTALAGAVGFAGSFGIGLAIAGVALLGARYLAPGTRESPL</sequence>
<comment type="caution">
    <text evidence="7">The sequence shown here is derived from an EMBL/GenBank/DDBJ whole genome shotgun (WGS) entry which is preliminary data.</text>
</comment>
<gene>
    <name evidence="7" type="ORF">EV147_2604</name>
</gene>
<feature type="transmembrane region" description="Helical" evidence="6">
    <location>
        <begin position="53"/>
        <end position="74"/>
    </location>
</feature>
<dbReference type="InterPro" id="IPR014090">
    <property type="entry name" value="Siderophore_transpt_RhtX/FptX"/>
</dbReference>
<comment type="subcellular location">
    <subcellularLocation>
        <location evidence="1">Membrane</location>
        <topology evidence="1">Multi-pass membrane protein</topology>
    </subcellularLocation>
</comment>